<feature type="signal peptide" evidence="1">
    <location>
        <begin position="1"/>
        <end position="27"/>
    </location>
</feature>
<name>A0ABN7MC18_9BACT</name>
<sequence length="301" mass="32214">MRTICAGCALALMVISVLSGMPDAARADCVDGVRNATPGELAFAARAEAALAAALPSPIPNSERRGGPYDFSRPTRLSFCQADQVGAFTVSVGGGYLYKFPKAEADRLYAERKGIEKQIEDAEKLPPDKDAEYKQLLAQMKAAYDAAPRRSRKDPPFTSEQQAQVDRAMVEGKKLEDAAKKVVTDHVAAVKSRTDVLRAQAKRLESYPQELVVRLAMNVERFPESSATVATFGAPSARRSGGLAVHNVVVAVEGPDGAARHTLFEAVDKAYLQGLVGRPLPEIEASKARAEHAAQAPTPGK</sequence>
<protein>
    <submittedName>
        <fullName evidence="2">Uncharacterized protein</fullName>
    </submittedName>
</protein>
<evidence type="ECO:0000256" key="1">
    <source>
        <dbReference type="SAM" id="SignalP"/>
    </source>
</evidence>
<evidence type="ECO:0000313" key="3">
    <source>
        <dbReference type="Proteomes" id="UP000675880"/>
    </source>
</evidence>
<keyword evidence="3" id="KW-1185">Reference proteome</keyword>
<accession>A0ABN7MC18</accession>
<keyword evidence="1" id="KW-0732">Signal</keyword>
<dbReference type="EMBL" id="CAJNBJ010000019">
    <property type="protein sequence ID" value="CAE6791472.1"/>
    <property type="molecule type" value="Genomic_DNA"/>
</dbReference>
<gene>
    <name evidence="2" type="ORF">NSPZN2_60029</name>
</gene>
<dbReference type="Proteomes" id="UP000675880">
    <property type="component" value="Unassembled WGS sequence"/>
</dbReference>
<proteinExistence type="predicted"/>
<evidence type="ECO:0000313" key="2">
    <source>
        <dbReference type="EMBL" id="CAE6791472.1"/>
    </source>
</evidence>
<comment type="caution">
    <text evidence="2">The sequence shown here is derived from an EMBL/GenBank/DDBJ whole genome shotgun (WGS) entry which is preliminary data.</text>
</comment>
<organism evidence="2 3">
    <name type="scientific">Nitrospira defluvii</name>
    <dbReference type="NCBI Taxonomy" id="330214"/>
    <lineage>
        <taxon>Bacteria</taxon>
        <taxon>Pseudomonadati</taxon>
        <taxon>Nitrospirota</taxon>
        <taxon>Nitrospiria</taxon>
        <taxon>Nitrospirales</taxon>
        <taxon>Nitrospiraceae</taxon>
        <taxon>Nitrospira</taxon>
    </lineage>
</organism>
<feature type="chain" id="PRO_5045747179" evidence="1">
    <location>
        <begin position="28"/>
        <end position="301"/>
    </location>
</feature>
<dbReference type="RefSeq" id="WP_213043893.1">
    <property type="nucleotide sequence ID" value="NZ_CAJNBJ010000019.1"/>
</dbReference>
<reference evidence="2 3" key="1">
    <citation type="submission" date="2021-02" db="EMBL/GenBank/DDBJ databases">
        <authorList>
            <person name="Han P."/>
        </authorList>
    </citation>
    <scope>NUCLEOTIDE SEQUENCE [LARGE SCALE GENOMIC DNA]</scope>
    <source>
        <strain evidence="2">Candidatus Nitrospira sp. ZN2</strain>
    </source>
</reference>